<reference evidence="2 3" key="1">
    <citation type="journal article" date="2023" name="Nucleic Acids Res.">
        <title>The hologenome of Daphnia magna reveals possible DNA methylation and microbiome-mediated evolution of the host genome.</title>
        <authorList>
            <person name="Chaturvedi A."/>
            <person name="Li X."/>
            <person name="Dhandapani V."/>
            <person name="Marshall H."/>
            <person name="Kissane S."/>
            <person name="Cuenca-Cambronero M."/>
            <person name="Asole G."/>
            <person name="Calvet F."/>
            <person name="Ruiz-Romero M."/>
            <person name="Marangio P."/>
            <person name="Guigo R."/>
            <person name="Rago D."/>
            <person name="Mirbahai L."/>
            <person name="Eastwood N."/>
            <person name="Colbourne J.K."/>
            <person name="Zhou J."/>
            <person name="Mallon E."/>
            <person name="Orsini L."/>
        </authorList>
    </citation>
    <scope>NUCLEOTIDE SEQUENCE [LARGE SCALE GENOMIC DNA]</scope>
    <source>
        <strain evidence="2">LRV0_1</strain>
    </source>
</reference>
<organism evidence="2 3">
    <name type="scientific">Daphnia magna</name>
    <dbReference type="NCBI Taxonomy" id="35525"/>
    <lineage>
        <taxon>Eukaryota</taxon>
        <taxon>Metazoa</taxon>
        <taxon>Ecdysozoa</taxon>
        <taxon>Arthropoda</taxon>
        <taxon>Crustacea</taxon>
        <taxon>Branchiopoda</taxon>
        <taxon>Diplostraca</taxon>
        <taxon>Cladocera</taxon>
        <taxon>Anomopoda</taxon>
        <taxon>Daphniidae</taxon>
        <taxon>Daphnia</taxon>
    </lineage>
</organism>
<comment type="caution">
    <text evidence="2">The sequence shown here is derived from an EMBL/GenBank/DDBJ whole genome shotgun (WGS) entry which is preliminary data.</text>
</comment>
<sequence length="124" mass="13780">MIASPVDLVAVDELKTLQSAQMQSHNGICGERETSRCVKESGDAFIVMQPARVLFKWQREGAASEGDSLGLSPQQRMQPGEPGRMRRDSCSSYYCISFRQKRDTASRADSGSTWSDRLLCGCRQ</sequence>
<dbReference type="Proteomes" id="UP001234178">
    <property type="component" value="Unassembled WGS sequence"/>
</dbReference>
<protein>
    <submittedName>
        <fullName evidence="2">Uncharacterized protein</fullName>
    </submittedName>
</protein>
<evidence type="ECO:0000313" key="2">
    <source>
        <dbReference type="EMBL" id="KAK4016341.1"/>
    </source>
</evidence>
<feature type="region of interest" description="Disordered" evidence="1">
    <location>
        <begin position="63"/>
        <end position="88"/>
    </location>
</feature>
<accession>A0ABQ9ZTT9</accession>
<evidence type="ECO:0000313" key="3">
    <source>
        <dbReference type="Proteomes" id="UP001234178"/>
    </source>
</evidence>
<evidence type="ECO:0000256" key="1">
    <source>
        <dbReference type="SAM" id="MobiDB-lite"/>
    </source>
</evidence>
<dbReference type="EMBL" id="JAOYFB010000005">
    <property type="protein sequence ID" value="KAK4016341.1"/>
    <property type="molecule type" value="Genomic_DNA"/>
</dbReference>
<name>A0ABQ9ZTT9_9CRUS</name>
<gene>
    <name evidence="2" type="ORF">OUZ56_031292</name>
</gene>
<keyword evidence="3" id="KW-1185">Reference proteome</keyword>
<proteinExistence type="predicted"/>